<sequence>MNRKLMLVLAMLLCASLLFGCSVSRNSGDADTVKDQKQEQREESTPDIDIEGKADSEQDEQDNDKKSVSEDKKDSESGDKSDKKNKDSGIGKKDSPVPKGSTYTWSGTTDSYYKIEYTYSLTVNDAKPVTIDELKEMNVRVNEDDRFEYRILDVSCNAEIKLLGSESGSAYISSFYPHIVGAESSAGESVIGYAFFGFEDALKDNISDQVGFDKIDIDETASYSADGKVIIPVYKGKTNYLVLRDDGSGDKIYFSIE</sequence>
<evidence type="ECO:0000256" key="2">
    <source>
        <dbReference type="SAM" id="SignalP"/>
    </source>
</evidence>
<gene>
    <name evidence="3" type="ORF">SAMN05444373_10271</name>
</gene>
<keyword evidence="2" id="KW-0732">Signal</keyword>
<protein>
    <recommendedName>
        <fullName evidence="5">Lipoprotein</fullName>
    </recommendedName>
</protein>
<reference evidence="3 4" key="1">
    <citation type="submission" date="2016-11" db="EMBL/GenBank/DDBJ databases">
        <authorList>
            <person name="Varghese N."/>
            <person name="Submissions S."/>
        </authorList>
    </citation>
    <scope>NUCLEOTIDE SEQUENCE [LARGE SCALE GENOMIC DNA]</scope>
    <source>
        <strain evidence="3 4">DSM 19027</strain>
    </source>
</reference>
<name>A0A1M6GVN7_9FIRM</name>
<dbReference type="RefSeq" id="WP_149678832.1">
    <property type="nucleotide sequence ID" value="NZ_FQZP01000027.1"/>
</dbReference>
<accession>A0A1M6GVN7</accession>
<feature type="signal peptide" evidence="2">
    <location>
        <begin position="1"/>
        <end position="20"/>
    </location>
</feature>
<dbReference type="OrthoDB" id="337615at2"/>
<feature type="compositionally biased region" description="Basic and acidic residues" evidence="1">
    <location>
        <begin position="31"/>
        <end position="56"/>
    </location>
</feature>
<keyword evidence="4" id="KW-1185">Reference proteome</keyword>
<evidence type="ECO:0000313" key="3">
    <source>
        <dbReference type="EMBL" id="SHJ13920.1"/>
    </source>
</evidence>
<dbReference type="Proteomes" id="UP000324781">
    <property type="component" value="Unassembled WGS sequence"/>
</dbReference>
<feature type="compositionally biased region" description="Basic and acidic residues" evidence="1">
    <location>
        <begin position="63"/>
        <end position="96"/>
    </location>
</feature>
<organism evidence="3 4">
    <name type="scientific">Thermoclostridium caenicola</name>
    <dbReference type="NCBI Taxonomy" id="659425"/>
    <lineage>
        <taxon>Bacteria</taxon>
        <taxon>Bacillati</taxon>
        <taxon>Bacillota</taxon>
        <taxon>Clostridia</taxon>
        <taxon>Eubacteriales</taxon>
        <taxon>Oscillospiraceae</taxon>
        <taxon>Thermoclostridium</taxon>
    </lineage>
</organism>
<feature type="region of interest" description="Disordered" evidence="1">
    <location>
        <begin position="25"/>
        <end position="101"/>
    </location>
</feature>
<dbReference type="EMBL" id="FQZP01000027">
    <property type="protein sequence ID" value="SHJ13920.1"/>
    <property type="molecule type" value="Genomic_DNA"/>
</dbReference>
<evidence type="ECO:0008006" key="5">
    <source>
        <dbReference type="Google" id="ProtNLM"/>
    </source>
</evidence>
<proteinExistence type="predicted"/>
<evidence type="ECO:0000313" key="4">
    <source>
        <dbReference type="Proteomes" id="UP000324781"/>
    </source>
</evidence>
<dbReference type="AlphaFoldDB" id="A0A1M6GVN7"/>
<evidence type="ECO:0000256" key="1">
    <source>
        <dbReference type="SAM" id="MobiDB-lite"/>
    </source>
</evidence>
<dbReference type="PROSITE" id="PS51257">
    <property type="entry name" value="PROKAR_LIPOPROTEIN"/>
    <property type="match status" value="1"/>
</dbReference>
<feature type="chain" id="PRO_5038522458" description="Lipoprotein" evidence="2">
    <location>
        <begin position="21"/>
        <end position="257"/>
    </location>
</feature>